<comment type="caution">
    <text evidence="2">The sequence shown here is derived from an EMBL/GenBank/DDBJ whole genome shotgun (WGS) entry which is preliminary data.</text>
</comment>
<proteinExistence type="predicted"/>
<evidence type="ECO:0008006" key="4">
    <source>
        <dbReference type="Google" id="ProtNLM"/>
    </source>
</evidence>
<keyword evidence="1" id="KW-0812">Transmembrane</keyword>
<protein>
    <recommendedName>
        <fullName evidence="4">DUF4446 domain-containing protein</fullName>
    </recommendedName>
</protein>
<dbReference type="RefSeq" id="WP_345722052.1">
    <property type="nucleotide sequence ID" value="NZ_BAABRU010000007.1"/>
</dbReference>
<name>A0ABP9WZ70_9CHLR</name>
<keyword evidence="1" id="KW-1133">Transmembrane helix</keyword>
<evidence type="ECO:0000313" key="2">
    <source>
        <dbReference type="EMBL" id="GAA5528435.1"/>
    </source>
</evidence>
<evidence type="ECO:0000313" key="3">
    <source>
        <dbReference type="Proteomes" id="UP001428290"/>
    </source>
</evidence>
<dbReference type="Proteomes" id="UP001428290">
    <property type="component" value="Unassembled WGS sequence"/>
</dbReference>
<accession>A0ABP9WZ70</accession>
<reference evidence="2 3" key="1">
    <citation type="submission" date="2024-02" db="EMBL/GenBank/DDBJ databases">
        <title>Herpetosiphon gulosus NBRC 112829.</title>
        <authorList>
            <person name="Ichikawa N."/>
            <person name="Katano-Makiyama Y."/>
            <person name="Hidaka K."/>
        </authorList>
    </citation>
    <scope>NUCLEOTIDE SEQUENCE [LARGE SCALE GENOMIC DNA]</scope>
    <source>
        <strain evidence="2 3">NBRC 112829</strain>
    </source>
</reference>
<keyword evidence="1" id="KW-0472">Membrane</keyword>
<gene>
    <name evidence="2" type="ORF">Hgul01_02235</name>
</gene>
<sequence>MIAFWTTYGFYLWIGSGLLIIGLLIWIGRLSKRLSAIDQRYTALTKGVDAEHLEDIWLQRSLQVAHHDDQITALEREVRRLGRSSLHHVGLVRFNPFGDVGGDQSYALALLDGEQSGVVLSSIYSRSGVRTYAKAVQRGQSNHTLSEEEVASIAQALGQFTSVESAAQPATTGGNS</sequence>
<feature type="transmembrane region" description="Helical" evidence="1">
    <location>
        <begin position="6"/>
        <end position="27"/>
    </location>
</feature>
<organism evidence="2 3">
    <name type="scientific">Herpetosiphon gulosus</name>
    <dbReference type="NCBI Taxonomy" id="1973496"/>
    <lineage>
        <taxon>Bacteria</taxon>
        <taxon>Bacillati</taxon>
        <taxon>Chloroflexota</taxon>
        <taxon>Chloroflexia</taxon>
        <taxon>Herpetosiphonales</taxon>
        <taxon>Herpetosiphonaceae</taxon>
        <taxon>Herpetosiphon</taxon>
    </lineage>
</organism>
<dbReference type="InterPro" id="IPR027981">
    <property type="entry name" value="DUF4446"/>
</dbReference>
<dbReference type="Pfam" id="PF14584">
    <property type="entry name" value="DUF4446"/>
    <property type="match status" value="1"/>
</dbReference>
<keyword evidence="3" id="KW-1185">Reference proteome</keyword>
<evidence type="ECO:0000256" key="1">
    <source>
        <dbReference type="SAM" id="Phobius"/>
    </source>
</evidence>
<dbReference type="EMBL" id="BAABRU010000007">
    <property type="protein sequence ID" value="GAA5528435.1"/>
    <property type="molecule type" value="Genomic_DNA"/>
</dbReference>